<evidence type="ECO:0000313" key="3">
    <source>
        <dbReference type="EMBL" id="TCV90662.1"/>
    </source>
</evidence>
<dbReference type="EMBL" id="SMCO01000001">
    <property type="protein sequence ID" value="TCV90662.1"/>
    <property type="molecule type" value="Genomic_DNA"/>
</dbReference>
<dbReference type="AlphaFoldDB" id="A0A4R3YFG2"/>
<dbReference type="RefSeq" id="WP_124947434.1">
    <property type="nucleotide sequence ID" value="NZ_BHVT01000073.1"/>
</dbReference>
<name>A0A4R3YFG2_9PROT</name>
<comment type="caution">
    <text evidence="3">The sequence shown here is derived from an EMBL/GenBank/DDBJ whole genome shotgun (WGS) entry which is preliminary data.</text>
</comment>
<sequence length="227" mass="23287">MTTKCLTSTWAFLILMAVSSLAEANLIYTVTLNTTAIAGGNYALAFQLTDGSGTGDGNNTATLGNFNFGGGSAAGCPANCTLFGDASGDATSSVILNDSTFFNVFTERFTPGNSLSFILNLTTVAETPTPDAFAFGILDSAGNPILTLDPLASSFLSIDIDSTQPTPLLWATDPASPVAINAPTLSTPPPVVGVSEPGSLLLIAAGMAGLIWSARKNTPWLETNEPL</sequence>
<evidence type="ECO:0000313" key="4">
    <source>
        <dbReference type="Proteomes" id="UP000295367"/>
    </source>
</evidence>
<feature type="domain" description="Ice-binding protein C-terminal" evidence="2">
    <location>
        <begin position="194"/>
        <end position="216"/>
    </location>
</feature>
<protein>
    <submittedName>
        <fullName evidence="3">Putative secreted protein with PEP-CTERM sorting signal</fullName>
    </submittedName>
</protein>
<keyword evidence="4" id="KW-1185">Reference proteome</keyword>
<keyword evidence="1" id="KW-0732">Signal</keyword>
<reference evidence="3 4" key="1">
    <citation type="submission" date="2019-03" db="EMBL/GenBank/DDBJ databases">
        <title>Genomic Encyclopedia of Type Strains, Phase IV (KMG-IV): sequencing the most valuable type-strain genomes for metagenomic binning, comparative biology and taxonomic classification.</title>
        <authorList>
            <person name="Goeker M."/>
        </authorList>
    </citation>
    <scope>NUCLEOTIDE SEQUENCE [LARGE SCALE GENOMIC DNA]</scope>
    <source>
        <strain evidence="3 4">DSM 100309</strain>
    </source>
</reference>
<dbReference type="Pfam" id="PF07589">
    <property type="entry name" value="PEP-CTERM"/>
    <property type="match status" value="1"/>
</dbReference>
<accession>A0A4R3YFG2</accession>
<feature type="chain" id="PRO_5020261686" evidence="1">
    <location>
        <begin position="25"/>
        <end position="227"/>
    </location>
</feature>
<gene>
    <name evidence="3" type="ORF">EDC63_101636</name>
</gene>
<dbReference type="InterPro" id="IPR013424">
    <property type="entry name" value="Ice-binding_C"/>
</dbReference>
<evidence type="ECO:0000256" key="1">
    <source>
        <dbReference type="SAM" id="SignalP"/>
    </source>
</evidence>
<evidence type="ECO:0000259" key="2">
    <source>
        <dbReference type="Pfam" id="PF07589"/>
    </source>
</evidence>
<proteinExistence type="predicted"/>
<dbReference type="Proteomes" id="UP000295367">
    <property type="component" value="Unassembled WGS sequence"/>
</dbReference>
<dbReference type="NCBIfam" id="NF038129">
    <property type="entry name" value="PEP_NF038129"/>
    <property type="match status" value="1"/>
</dbReference>
<feature type="signal peptide" evidence="1">
    <location>
        <begin position="1"/>
        <end position="24"/>
    </location>
</feature>
<organism evidence="3 4">
    <name type="scientific">Sulfurirhabdus autotrophica</name>
    <dbReference type="NCBI Taxonomy" id="1706046"/>
    <lineage>
        <taxon>Bacteria</taxon>
        <taxon>Pseudomonadati</taxon>
        <taxon>Pseudomonadota</taxon>
        <taxon>Betaproteobacteria</taxon>
        <taxon>Nitrosomonadales</taxon>
        <taxon>Sulfuricellaceae</taxon>
        <taxon>Sulfurirhabdus</taxon>
    </lineage>
</organism>